<evidence type="ECO:0000313" key="1">
    <source>
        <dbReference type="EMBL" id="OLQ12765.1"/>
    </source>
</evidence>
<protein>
    <submittedName>
        <fullName evidence="1">Uncharacterized protein</fullName>
    </submittedName>
</protein>
<keyword evidence="2" id="KW-1185">Reference proteome</keyword>
<gene>
    <name evidence="1" type="ORF">AK812_SmicGene3328</name>
</gene>
<comment type="caution">
    <text evidence="1">The sequence shown here is derived from an EMBL/GenBank/DDBJ whole genome shotgun (WGS) entry which is preliminary data.</text>
</comment>
<dbReference type="Proteomes" id="UP000186817">
    <property type="component" value="Unassembled WGS sequence"/>
</dbReference>
<dbReference type="AlphaFoldDB" id="A0A1Q9EZC6"/>
<organism evidence="1 2">
    <name type="scientific">Symbiodinium microadriaticum</name>
    <name type="common">Dinoflagellate</name>
    <name type="synonym">Zooxanthella microadriatica</name>
    <dbReference type="NCBI Taxonomy" id="2951"/>
    <lineage>
        <taxon>Eukaryota</taxon>
        <taxon>Sar</taxon>
        <taxon>Alveolata</taxon>
        <taxon>Dinophyceae</taxon>
        <taxon>Suessiales</taxon>
        <taxon>Symbiodiniaceae</taxon>
        <taxon>Symbiodinium</taxon>
    </lineage>
</organism>
<evidence type="ECO:0000313" key="2">
    <source>
        <dbReference type="Proteomes" id="UP000186817"/>
    </source>
</evidence>
<reference evidence="1 2" key="1">
    <citation type="submission" date="2016-02" db="EMBL/GenBank/DDBJ databases">
        <title>Genome analysis of coral dinoflagellate symbionts highlights evolutionary adaptations to a symbiotic lifestyle.</title>
        <authorList>
            <person name="Aranda M."/>
            <person name="Li Y."/>
            <person name="Liew Y.J."/>
            <person name="Baumgarten S."/>
            <person name="Simakov O."/>
            <person name="Wilson M."/>
            <person name="Piel J."/>
            <person name="Ashoor H."/>
            <person name="Bougouffa S."/>
            <person name="Bajic V.B."/>
            <person name="Ryu T."/>
            <person name="Ravasi T."/>
            <person name="Bayer T."/>
            <person name="Micklem G."/>
            <person name="Kim H."/>
            <person name="Bhak J."/>
            <person name="Lajeunesse T.C."/>
            <person name="Voolstra C.R."/>
        </authorList>
    </citation>
    <scope>NUCLEOTIDE SEQUENCE [LARGE SCALE GENOMIC DNA]</scope>
    <source>
        <strain evidence="1 2">CCMP2467</strain>
    </source>
</reference>
<dbReference type="EMBL" id="LSRX01000038">
    <property type="protein sequence ID" value="OLQ12765.1"/>
    <property type="molecule type" value="Genomic_DNA"/>
</dbReference>
<accession>A0A1Q9EZC6</accession>
<name>A0A1Q9EZC6_SYMMI</name>
<sequence>MTAAPQLMRYAEDQLRRLKSVAAWQQLVKRINSGACAALGGERHSSMEAETEIFRYSVFLAEHLRRRRPFNFLQLDRVMVMFLKEDQGDDKLTSPLQTVLLANMIEELQQRMPSQPSLQKAKWLKEVYEAFEALVSNSITGDSSTVDP</sequence>
<proteinExistence type="predicted"/>